<reference evidence="2 3" key="1">
    <citation type="submission" date="2016-11" db="EMBL/GenBank/DDBJ databases">
        <authorList>
            <person name="Jaros S."/>
            <person name="Januszkiewicz K."/>
            <person name="Wedrychowicz H."/>
        </authorList>
    </citation>
    <scope>NUCLEOTIDE SEQUENCE [LARGE SCALE GENOMIC DNA]</scope>
    <source>
        <strain evidence="2 3">DSM 24574</strain>
    </source>
</reference>
<feature type="transmembrane region" description="Helical" evidence="1">
    <location>
        <begin position="214"/>
        <end position="237"/>
    </location>
</feature>
<organism evidence="2 3">
    <name type="scientific">Chryseolinea serpens</name>
    <dbReference type="NCBI Taxonomy" id="947013"/>
    <lineage>
        <taxon>Bacteria</taxon>
        <taxon>Pseudomonadati</taxon>
        <taxon>Bacteroidota</taxon>
        <taxon>Cytophagia</taxon>
        <taxon>Cytophagales</taxon>
        <taxon>Fulvivirgaceae</taxon>
        <taxon>Chryseolinea</taxon>
    </lineage>
</organism>
<name>A0A1M5N1E1_9BACT</name>
<dbReference type="Pfam" id="PF11750">
    <property type="entry name" value="DUF3307"/>
    <property type="match status" value="1"/>
</dbReference>
<sequence>MELFDQDQAIILVKLLTAHILADFVLQRSSWVEEKKAKGLRAWGLYKHIAMVCALTWIAIWDYPVVAVVITITHLIIDYLKIKLDKKGDLSFFIADQLLHILVIIMGWLYVISGWVRMVEVSLSFWTSFNVMLIALGYLFCIGPCSYLIKFSTQDLIQQSSGENVKRGGRLIGIFERIIIYTLVLLNQYEAIGFLITGKSILRFADSQKKETEYVLVGTMLSYALAILMGALVNLLLGR</sequence>
<feature type="transmembrane region" description="Helical" evidence="1">
    <location>
        <begin position="49"/>
        <end position="77"/>
    </location>
</feature>
<dbReference type="InterPro" id="IPR021737">
    <property type="entry name" value="Phage_phiKZ_Orf197"/>
</dbReference>
<feature type="transmembrane region" description="Helical" evidence="1">
    <location>
        <begin position="128"/>
        <end position="149"/>
    </location>
</feature>
<keyword evidence="1" id="KW-1133">Transmembrane helix</keyword>
<evidence type="ECO:0000313" key="3">
    <source>
        <dbReference type="Proteomes" id="UP000184212"/>
    </source>
</evidence>
<evidence type="ECO:0000256" key="1">
    <source>
        <dbReference type="SAM" id="Phobius"/>
    </source>
</evidence>
<gene>
    <name evidence="2" type="ORF">SAMN04488109_2053</name>
</gene>
<evidence type="ECO:0008006" key="4">
    <source>
        <dbReference type="Google" id="ProtNLM"/>
    </source>
</evidence>
<keyword evidence="1" id="KW-0472">Membrane</keyword>
<dbReference type="AlphaFoldDB" id="A0A1M5N1E1"/>
<keyword evidence="3" id="KW-1185">Reference proteome</keyword>
<evidence type="ECO:0000313" key="2">
    <source>
        <dbReference type="EMBL" id="SHG83380.1"/>
    </source>
</evidence>
<dbReference type="Proteomes" id="UP000184212">
    <property type="component" value="Unassembled WGS sequence"/>
</dbReference>
<feature type="transmembrane region" description="Helical" evidence="1">
    <location>
        <begin position="178"/>
        <end position="202"/>
    </location>
</feature>
<dbReference type="STRING" id="947013.SAMN04488109_2053"/>
<accession>A0A1M5N1E1</accession>
<feature type="transmembrane region" description="Helical" evidence="1">
    <location>
        <begin position="98"/>
        <end position="116"/>
    </location>
</feature>
<proteinExistence type="predicted"/>
<dbReference type="EMBL" id="FQWQ01000001">
    <property type="protein sequence ID" value="SHG83380.1"/>
    <property type="molecule type" value="Genomic_DNA"/>
</dbReference>
<keyword evidence="1" id="KW-0812">Transmembrane</keyword>
<protein>
    <recommendedName>
        <fullName evidence="4">DUF3307 domain-containing protein</fullName>
    </recommendedName>
</protein>